<protein>
    <submittedName>
        <fullName evidence="2">Uncharacterized protein</fullName>
    </submittedName>
</protein>
<dbReference type="KEGG" id="pseg:D3H65_22690"/>
<dbReference type="Proteomes" id="UP000263900">
    <property type="component" value="Chromosome"/>
</dbReference>
<sequence length="202" mass="22895">MKKICIIFFASVCVLTSYAQTPVAWYHYAEEFYFVKEVPAASLQGKNFRYEIAVKADPADTLSKVRIHGIGVGKGQEDYLNSHFTVETRSEQEWTIYTVVGTVAPEAKKLWFYASVNGNGNFYFDDLSFYIEDEPGKWRQLSLFNASFEEKQNDIFAGYYVSKRRSPNVQTMLSKETVKTGQKSLLVKTRGASPVVTSALSE</sequence>
<keyword evidence="3" id="KW-1185">Reference proteome</keyword>
<evidence type="ECO:0000256" key="1">
    <source>
        <dbReference type="SAM" id="SignalP"/>
    </source>
</evidence>
<gene>
    <name evidence="2" type="ORF">D3H65_22690</name>
</gene>
<feature type="signal peptide" evidence="1">
    <location>
        <begin position="1"/>
        <end position="19"/>
    </location>
</feature>
<dbReference type="RefSeq" id="WP_119052509.1">
    <property type="nucleotide sequence ID" value="NZ_CP032157.1"/>
</dbReference>
<proteinExistence type="predicted"/>
<organism evidence="2 3">
    <name type="scientific">Paraflavitalea soli</name>
    <dbReference type="NCBI Taxonomy" id="2315862"/>
    <lineage>
        <taxon>Bacteria</taxon>
        <taxon>Pseudomonadati</taxon>
        <taxon>Bacteroidota</taxon>
        <taxon>Chitinophagia</taxon>
        <taxon>Chitinophagales</taxon>
        <taxon>Chitinophagaceae</taxon>
        <taxon>Paraflavitalea</taxon>
    </lineage>
</organism>
<reference evidence="2 3" key="1">
    <citation type="submission" date="2018-09" db="EMBL/GenBank/DDBJ databases">
        <title>Genome sequencing of strain 6GH32-13.</title>
        <authorList>
            <person name="Weon H.-Y."/>
            <person name="Heo J."/>
            <person name="Kwon S.-W."/>
        </authorList>
    </citation>
    <scope>NUCLEOTIDE SEQUENCE [LARGE SCALE GENOMIC DNA]</scope>
    <source>
        <strain evidence="2 3">5GH32-13</strain>
    </source>
</reference>
<keyword evidence="1" id="KW-0732">Signal</keyword>
<evidence type="ECO:0000313" key="3">
    <source>
        <dbReference type="Proteomes" id="UP000263900"/>
    </source>
</evidence>
<name>A0A3B7MQ71_9BACT</name>
<dbReference type="OrthoDB" id="117483at2"/>
<dbReference type="AlphaFoldDB" id="A0A3B7MQ71"/>
<dbReference type="EMBL" id="CP032157">
    <property type="protein sequence ID" value="AXY76632.1"/>
    <property type="molecule type" value="Genomic_DNA"/>
</dbReference>
<feature type="chain" id="PRO_5017684459" evidence="1">
    <location>
        <begin position="20"/>
        <end position="202"/>
    </location>
</feature>
<dbReference type="Gene3D" id="2.60.120.260">
    <property type="entry name" value="Galactose-binding domain-like"/>
    <property type="match status" value="1"/>
</dbReference>
<accession>A0A3B7MQ71</accession>
<evidence type="ECO:0000313" key="2">
    <source>
        <dbReference type="EMBL" id="AXY76632.1"/>
    </source>
</evidence>